<dbReference type="RefSeq" id="WP_036181808.1">
    <property type="nucleotide sequence ID" value="NZ_AVDA01000001.1"/>
</dbReference>
<organism evidence="2 3">
    <name type="scientific">Ureibacillus manganicus DSM 26584</name>
    <dbReference type="NCBI Taxonomy" id="1384049"/>
    <lineage>
        <taxon>Bacteria</taxon>
        <taxon>Bacillati</taxon>
        <taxon>Bacillota</taxon>
        <taxon>Bacilli</taxon>
        <taxon>Bacillales</taxon>
        <taxon>Caryophanaceae</taxon>
        <taxon>Ureibacillus</taxon>
    </lineage>
</organism>
<dbReference type="eggNOG" id="ENOG5032RTA">
    <property type="taxonomic scope" value="Bacteria"/>
</dbReference>
<evidence type="ECO:0000313" key="2">
    <source>
        <dbReference type="EMBL" id="KGR80451.1"/>
    </source>
</evidence>
<feature type="transmembrane region" description="Helical" evidence="1">
    <location>
        <begin position="62"/>
        <end position="82"/>
    </location>
</feature>
<reference evidence="2 3" key="1">
    <citation type="submission" date="2014-02" db="EMBL/GenBank/DDBJ databases">
        <title>Draft genome sequence of Lysinibacillus manganicus DSM 26584T.</title>
        <authorList>
            <person name="Zhang F."/>
            <person name="Wang G."/>
            <person name="Zhang L."/>
        </authorList>
    </citation>
    <scope>NUCLEOTIDE SEQUENCE [LARGE SCALE GENOMIC DNA]</scope>
    <source>
        <strain evidence="2 3">DSM 26584</strain>
    </source>
</reference>
<dbReference type="EMBL" id="JPVN01000001">
    <property type="protein sequence ID" value="KGR80451.1"/>
    <property type="molecule type" value="Genomic_DNA"/>
</dbReference>
<feature type="transmembrane region" description="Helical" evidence="1">
    <location>
        <begin position="6"/>
        <end position="25"/>
    </location>
</feature>
<dbReference type="InterPro" id="IPR024515">
    <property type="entry name" value="DUF3397"/>
</dbReference>
<gene>
    <name evidence="2" type="ORF">CD29_00735</name>
</gene>
<sequence length="130" mass="15109">MSILLYLVSFIILFPILLLIGVYSICRSRKVSKVKSFGLAADATTFVLFFSIPLFISSLWNINVSAYVICSAILIAIIFTFFDWKTKKEIEILPLMKKIWRFLFVVFIVVYILIWIVGMLYKIVTYVFLT</sequence>
<evidence type="ECO:0000313" key="3">
    <source>
        <dbReference type="Proteomes" id="UP000030416"/>
    </source>
</evidence>
<dbReference type="STRING" id="1384049.CD29_00735"/>
<evidence type="ECO:0008006" key="4">
    <source>
        <dbReference type="Google" id="ProtNLM"/>
    </source>
</evidence>
<feature type="transmembrane region" description="Helical" evidence="1">
    <location>
        <begin position="102"/>
        <end position="129"/>
    </location>
</feature>
<dbReference type="OrthoDB" id="2353183at2"/>
<dbReference type="Pfam" id="PF11877">
    <property type="entry name" value="DUF3397"/>
    <property type="match status" value="1"/>
</dbReference>
<protein>
    <recommendedName>
        <fullName evidence="4">DUF3397 domain-containing protein</fullName>
    </recommendedName>
</protein>
<accession>A0A0A3I6P3</accession>
<comment type="caution">
    <text evidence="2">The sequence shown here is derived from an EMBL/GenBank/DDBJ whole genome shotgun (WGS) entry which is preliminary data.</text>
</comment>
<name>A0A0A3I6P3_9BACL</name>
<keyword evidence="1" id="KW-1133">Transmembrane helix</keyword>
<evidence type="ECO:0000256" key="1">
    <source>
        <dbReference type="SAM" id="Phobius"/>
    </source>
</evidence>
<keyword evidence="3" id="KW-1185">Reference proteome</keyword>
<feature type="transmembrane region" description="Helical" evidence="1">
    <location>
        <begin position="37"/>
        <end position="56"/>
    </location>
</feature>
<keyword evidence="1" id="KW-0812">Transmembrane</keyword>
<dbReference type="AlphaFoldDB" id="A0A0A3I6P3"/>
<keyword evidence="1" id="KW-0472">Membrane</keyword>
<dbReference type="Proteomes" id="UP000030416">
    <property type="component" value="Unassembled WGS sequence"/>
</dbReference>
<proteinExistence type="predicted"/>